<feature type="transmembrane region" description="Helical" evidence="1">
    <location>
        <begin position="6"/>
        <end position="24"/>
    </location>
</feature>
<evidence type="ECO:0000259" key="2">
    <source>
        <dbReference type="Pfam" id="PF24095"/>
    </source>
</evidence>
<dbReference type="Pfam" id="PF24095">
    <property type="entry name" value="DUF7378"/>
    <property type="match status" value="1"/>
</dbReference>
<keyword evidence="1" id="KW-1133">Transmembrane helix</keyword>
<feature type="transmembrane region" description="Helical" evidence="1">
    <location>
        <begin position="36"/>
        <end position="54"/>
    </location>
</feature>
<evidence type="ECO:0000313" key="4">
    <source>
        <dbReference type="Proteomes" id="UP000275267"/>
    </source>
</evidence>
<keyword evidence="1" id="KW-0472">Membrane</keyword>
<gene>
    <name evidence="3" type="ORF">C2845_PM09G01330</name>
</gene>
<accession>A0A3L6S1V5</accession>
<reference evidence="4" key="1">
    <citation type="journal article" date="2019" name="Nat. Commun.">
        <title>The genome of broomcorn millet.</title>
        <authorList>
            <person name="Zou C."/>
            <person name="Miki D."/>
            <person name="Li D."/>
            <person name="Tang Q."/>
            <person name="Xiao L."/>
            <person name="Rajput S."/>
            <person name="Deng P."/>
            <person name="Jia W."/>
            <person name="Huang R."/>
            <person name="Zhang M."/>
            <person name="Sun Y."/>
            <person name="Hu J."/>
            <person name="Fu X."/>
            <person name="Schnable P.S."/>
            <person name="Li F."/>
            <person name="Zhang H."/>
            <person name="Feng B."/>
            <person name="Zhu X."/>
            <person name="Liu R."/>
            <person name="Schnable J.C."/>
            <person name="Zhu J.-K."/>
            <person name="Zhang H."/>
        </authorList>
    </citation>
    <scope>NUCLEOTIDE SEQUENCE [LARGE SCALE GENOMIC DNA]</scope>
</reference>
<dbReference type="EMBL" id="PQIB02000006">
    <property type="protein sequence ID" value="RLN12388.1"/>
    <property type="molecule type" value="Genomic_DNA"/>
</dbReference>
<sequence length="160" mass="16494">MLAVLYQIHFPIAFTLSVAISISGGSPSSFFGSVPWRLALLLSWSAYLSLLLLIKSNAELFLPRTPVAVDKRIMNVGLLGVGVGVIGLMVASALTARVEDTRVLACCTGVVAAFIAGLVAFWVWLARTYDGSGVVAALELELESSGVPPAAADGSGSAAG</sequence>
<proteinExistence type="predicted"/>
<comment type="caution">
    <text evidence="3">The sequence shown here is derived from an EMBL/GenBank/DDBJ whole genome shotgun (WGS) entry which is preliminary data.</text>
</comment>
<feature type="transmembrane region" description="Helical" evidence="1">
    <location>
        <begin position="103"/>
        <end position="125"/>
    </location>
</feature>
<protein>
    <recommendedName>
        <fullName evidence="2">DUF7378 domain-containing protein</fullName>
    </recommendedName>
</protein>
<dbReference type="InterPro" id="IPR055802">
    <property type="entry name" value="DUF7378"/>
</dbReference>
<keyword evidence="4" id="KW-1185">Reference proteome</keyword>
<dbReference type="AlphaFoldDB" id="A0A3L6S1V5"/>
<feature type="transmembrane region" description="Helical" evidence="1">
    <location>
        <begin position="74"/>
        <end position="96"/>
    </location>
</feature>
<organism evidence="3 4">
    <name type="scientific">Panicum miliaceum</name>
    <name type="common">Proso millet</name>
    <name type="synonym">Broomcorn millet</name>
    <dbReference type="NCBI Taxonomy" id="4540"/>
    <lineage>
        <taxon>Eukaryota</taxon>
        <taxon>Viridiplantae</taxon>
        <taxon>Streptophyta</taxon>
        <taxon>Embryophyta</taxon>
        <taxon>Tracheophyta</taxon>
        <taxon>Spermatophyta</taxon>
        <taxon>Magnoliopsida</taxon>
        <taxon>Liliopsida</taxon>
        <taxon>Poales</taxon>
        <taxon>Poaceae</taxon>
        <taxon>PACMAD clade</taxon>
        <taxon>Panicoideae</taxon>
        <taxon>Panicodae</taxon>
        <taxon>Paniceae</taxon>
        <taxon>Panicinae</taxon>
        <taxon>Panicum</taxon>
        <taxon>Panicum sect. Panicum</taxon>
    </lineage>
</organism>
<name>A0A3L6S1V5_PANMI</name>
<feature type="domain" description="DUF7378" evidence="2">
    <location>
        <begin position="2"/>
        <end position="130"/>
    </location>
</feature>
<keyword evidence="1" id="KW-0812">Transmembrane</keyword>
<evidence type="ECO:0000313" key="3">
    <source>
        <dbReference type="EMBL" id="RLN12388.1"/>
    </source>
</evidence>
<evidence type="ECO:0000256" key="1">
    <source>
        <dbReference type="SAM" id="Phobius"/>
    </source>
</evidence>
<dbReference type="Proteomes" id="UP000275267">
    <property type="component" value="Unassembled WGS sequence"/>
</dbReference>